<dbReference type="Pfam" id="PF13676">
    <property type="entry name" value="TIR_2"/>
    <property type="match status" value="1"/>
</dbReference>
<dbReference type="Proteomes" id="UP000214760">
    <property type="component" value="Unassembled WGS sequence"/>
</dbReference>
<dbReference type="EMBL" id="FOZC01000005">
    <property type="protein sequence ID" value="SFR73606.1"/>
    <property type="molecule type" value="Genomic_DNA"/>
</dbReference>
<feature type="domain" description="TIR" evidence="1">
    <location>
        <begin position="25"/>
        <end position="156"/>
    </location>
</feature>
<dbReference type="RefSeq" id="WP_031474885.1">
    <property type="nucleotide sequence ID" value="NZ_FOZC01000005.1"/>
</dbReference>
<reference evidence="2 3" key="1">
    <citation type="submission" date="2016-10" db="EMBL/GenBank/DDBJ databases">
        <authorList>
            <person name="de Groot N.N."/>
        </authorList>
    </citation>
    <scope>NUCLEOTIDE SEQUENCE [LARGE SCALE GENOMIC DNA]</scope>
    <source>
        <strain evidence="2 3">F</strain>
    </source>
</reference>
<evidence type="ECO:0000313" key="3">
    <source>
        <dbReference type="Proteomes" id="UP000214760"/>
    </source>
</evidence>
<organism evidence="2 3">
    <name type="scientific">[Clostridium] aminophilum</name>
    <dbReference type="NCBI Taxonomy" id="1526"/>
    <lineage>
        <taxon>Bacteria</taxon>
        <taxon>Bacillati</taxon>
        <taxon>Bacillota</taxon>
        <taxon>Clostridia</taxon>
        <taxon>Lachnospirales</taxon>
        <taxon>Lachnospiraceae</taxon>
    </lineage>
</organism>
<protein>
    <submittedName>
        <fullName evidence="2">TIR domain-containing protein</fullName>
    </submittedName>
</protein>
<dbReference type="SUPFAM" id="SSF52200">
    <property type="entry name" value="Toll/Interleukin receptor TIR domain"/>
    <property type="match status" value="1"/>
</dbReference>
<name>A0A1I6J3S2_9FIRM</name>
<evidence type="ECO:0000313" key="2">
    <source>
        <dbReference type="EMBL" id="SFR73606.1"/>
    </source>
</evidence>
<sequence>MEKKERNERTEFMKKNIHCEKVDYTKPYVFVSYASANWRTVFEKIVVKLHEKGLRVYCDNDFETNNDSWLNNVNKHLMDSKCHAVLAFFSKEYILSYATMIELLISQDDNTVGYHWIDGERTPLEIIPIFTENASSMGTYLEQAVDSFQEKCKIQKTEWDQIVKCIENGFTKSKIDNKELNIKDLQDLDKKRVATWFDDNKGIIAKNINYYDENDQNFISNLIKTIESVDQKYGQSKGSVFAEKDEIKEWFSNSEDDSVIDFDETEFEDIDFNENETEFEDIDFNENETEFEDIDFNEDVTEGNGLDIQDDASNDPFGFCVREDDGGNNPFGFGVSQSDGGNDPFGFTVEQDSFNEDTTLAEFEKICENVNFCMELRKVRKDKTVTAQLFDYFMASLLGGCDSPAMKKEDILRKAVYNYCKYAVAKDCDPNTVGFGASQWTWSSNARKAVRPEDRPADYYDANGNFKGSGKLGANSDIFEKLPRNLTIGDVLKKYENREVGFNTKDNEMIFRSWELIKGLSNR</sequence>
<proteinExistence type="predicted"/>
<dbReference type="PROSITE" id="PS50104">
    <property type="entry name" value="TIR"/>
    <property type="match status" value="1"/>
</dbReference>
<dbReference type="GO" id="GO:0007165">
    <property type="term" value="P:signal transduction"/>
    <property type="evidence" value="ECO:0007669"/>
    <property type="project" value="InterPro"/>
</dbReference>
<dbReference type="InterPro" id="IPR000157">
    <property type="entry name" value="TIR_dom"/>
</dbReference>
<gene>
    <name evidence="2" type="ORF">SAMN02910262_01149</name>
</gene>
<evidence type="ECO:0000259" key="1">
    <source>
        <dbReference type="PROSITE" id="PS50104"/>
    </source>
</evidence>
<accession>A0A1I6J3S2</accession>
<dbReference type="InterPro" id="IPR035897">
    <property type="entry name" value="Toll_tir_struct_dom_sf"/>
</dbReference>
<dbReference type="Gene3D" id="3.40.50.10140">
    <property type="entry name" value="Toll/interleukin-1 receptor homology (TIR) domain"/>
    <property type="match status" value="1"/>
</dbReference>
<dbReference type="AlphaFoldDB" id="A0A1I6J3S2"/>